<name>A0ACC0C1V0_CATRO</name>
<reference evidence="2" key="1">
    <citation type="journal article" date="2023" name="Nat. Plants">
        <title>Single-cell RNA sequencing provides a high-resolution roadmap for understanding the multicellular compartmentation of specialized metabolism.</title>
        <authorList>
            <person name="Sun S."/>
            <person name="Shen X."/>
            <person name="Li Y."/>
            <person name="Li Y."/>
            <person name="Wang S."/>
            <person name="Li R."/>
            <person name="Zhang H."/>
            <person name="Shen G."/>
            <person name="Guo B."/>
            <person name="Wei J."/>
            <person name="Xu J."/>
            <person name="St-Pierre B."/>
            <person name="Chen S."/>
            <person name="Sun C."/>
        </authorList>
    </citation>
    <scope>NUCLEOTIDE SEQUENCE [LARGE SCALE GENOMIC DNA]</scope>
</reference>
<evidence type="ECO:0000313" key="2">
    <source>
        <dbReference type="Proteomes" id="UP001060085"/>
    </source>
</evidence>
<keyword evidence="2" id="KW-1185">Reference proteome</keyword>
<comment type="caution">
    <text evidence="1">The sequence shown here is derived from an EMBL/GenBank/DDBJ whole genome shotgun (WGS) entry which is preliminary data.</text>
</comment>
<dbReference type="EMBL" id="CM044702">
    <property type="protein sequence ID" value="KAI5678768.1"/>
    <property type="molecule type" value="Genomic_DNA"/>
</dbReference>
<sequence length="101" mass="11694">MQWFIPRTHPRIQNPERIPRGFHVPVVALMPLSVLMGTISCEIDHDDVEKEERSDKIFKLVKRHYHVSNKALPDRLLEYHNDIAIARATEAMCIHLASVAE</sequence>
<accession>A0ACC0C1V0</accession>
<protein>
    <submittedName>
        <fullName evidence="1">Uncharacterized protein</fullName>
    </submittedName>
</protein>
<organism evidence="1 2">
    <name type="scientific">Catharanthus roseus</name>
    <name type="common">Madagascar periwinkle</name>
    <name type="synonym">Vinca rosea</name>
    <dbReference type="NCBI Taxonomy" id="4058"/>
    <lineage>
        <taxon>Eukaryota</taxon>
        <taxon>Viridiplantae</taxon>
        <taxon>Streptophyta</taxon>
        <taxon>Embryophyta</taxon>
        <taxon>Tracheophyta</taxon>
        <taxon>Spermatophyta</taxon>
        <taxon>Magnoliopsida</taxon>
        <taxon>eudicotyledons</taxon>
        <taxon>Gunneridae</taxon>
        <taxon>Pentapetalae</taxon>
        <taxon>asterids</taxon>
        <taxon>lamiids</taxon>
        <taxon>Gentianales</taxon>
        <taxon>Apocynaceae</taxon>
        <taxon>Rauvolfioideae</taxon>
        <taxon>Vinceae</taxon>
        <taxon>Catharanthinae</taxon>
        <taxon>Catharanthus</taxon>
    </lineage>
</organism>
<dbReference type="Proteomes" id="UP001060085">
    <property type="component" value="Linkage Group LG02"/>
</dbReference>
<gene>
    <name evidence="1" type="ORF">M9H77_09718</name>
</gene>
<proteinExistence type="predicted"/>
<evidence type="ECO:0000313" key="1">
    <source>
        <dbReference type="EMBL" id="KAI5678768.1"/>
    </source>
</evidence>